<dbReference type="InterPro" id="IPR036388">
    <property type="entry name" value="WH-like_DNA-bd_sf"/>
</dbReference>
<evidence type="ECO:0000259" key="5">
    <source>
        <dbReference type="Pfam" id="PF00891"/>
    </source>
</evidence>
<dbReference type="GO" id="GO:0032259">
    <property type="term" value="P:methylation"/>
    <property type="evidence" value="ECO:0007669"/>
    <property type="project" value="UniProtKB-KW"/>
</dbReference>
<proteinExistence type="predicted"/>
<dbReference type="InterPro" id="IPR001077">
    <property type="entry name" value="COMT_C"/>
</dbReference>
<dbReference type="AlphaFoldDB" id="A0A4R5AHF6"/>
<dbReference type="GO" id="GO:0008171">
    <property type="term" value="F:O-methyltransferase activity"/>
    <property type="evidence" value="ECO:0007669"/>
    <property type="project" value="InterPro"/>
</dbReference>
<evidence type="ECO:0000256" key="2">
    <source>
        <dbReference type="ARBA" id="ARBA00022679"/>
    </source>
</evidence>
<keyword evidence="2" id="KW-0808">Transferase</keyword>
<evidence type="ECO:0000259" key="6">
    <source>
        <dbReference type="Pfam" id="PF08100"/>
    </source>
</evidence>
<sequence length="608" mass="66226">MADYLSSRHIAQVLRDVLPAAAPSGLVAAFCELCELDHGAVLALSSTPAAITEFLRGQGMAPAEPIPSVVVQNRLIKRYRLPPDQLRMSIVHARIPRPSSVCGIEVFLADSPPPLPVIEGERHDRHETHIAVRFTGAGREGLERLWRLLATCPGGLKADGGGYNPAHGEAGCTVMYFRAPGRTPQNWPRRLEIIAAGRHDAILRHHQTCTQAWDAEDTGSPEAAAAAASPRTDHGDHDDENDENDDGETEDADDPQGRHLLRLLTGAWTTQALKTMAALSIADHLQAGPLTHTDLARRTGTDPDRLYRLLRFLAHPWIQVLTVTDGRFQLTDLGRRLARTSTGSMRNLAILYGDLFYRSFGALQEAVSEGSDPFEVVYGQRPFDYLASHPRQGEIFHQAMAEGSIFLAQIPKAVDLSHARSIADIGGGNGELIAHVLDAHPDLHAAILDRPEVIGAARAHLAQRGHAGGCHLIPGSFTSDADVPAGMDVYVLARVLHDSDNDQCRKILDAVRRAAPDDSTLLIVERLLPDDPGRASLASLWDLNMMVNNTGGRERTQEQYRQLLQDAGYLLLETRQLALDMSIMIACPAVADPSSTSSLPAGFMKYLR</sequence>
<evidence type="ECO:0000256" key="4">
    <source>
        <dbReference type="SAM" id="MobiDB-lite"/>
    </source>
</evidence>
<dbReference type="PANTHER" id="PTHR43712">
    <property type="entry name" value="PUTATIVE (AFU_ORTHOLOGUE AFUA_4G14580)-RELATED"/>
    <property type="match status" value="1"/>
</dbReference>
<dbReference type="PROSITE" id="PS51683">
    <property type="entry name" value="SAM_OMT_II"/>
    <property type="match status" value="1"/>
</dbReference>
<feature type="region of interest" description="Disordered" evidence="4">
    <location>
        <begin position="214"/>
        <end position="257"/>
    </location>
</feature>
<evidence type="ECO:0000313" key="7">
    <source>
        <dbReference type="EMBL" id="TDD70836.1"/>
    </source>
</evidence>
<dbReference type="Pfam" id="PF08100">
    <property type="entry name" value="Dimerisation"/>
    <property type="match status" value="1"/>
</dbReference>
<dbReference type="SUPFAM" id="SSF53335">
    <property type="entry name" value="S-adenosyl-L-methionine-dependent methyltransferases"/>
    <property type="match status" value="1"/>
</dbReference>
<gene>
    <name evidence="7" type="ORF">E1298_36370</name>
</gene>
<keyword evidence="3" id="KW-0949">S-adenosyl-L-methionine</keyword>
<dbReference type="RefSeq" id="WP_131901524.1">
    <property type="nucleotide sequence ID" value="NZ_SMKU01000299.1"/>
</dbReference>
<feature type="compositionally biased region" description="Acidic residues" evidence="4">
    <location>
        <begin position="238"/>
        <end position="254"/>
    </location>
</feature>
<dbReference type="OrthoDB" id="4145676at2"/>
<dbReference type="Pfam" id="PF00891">
    <property type="entry name" value="Methyltransf_2"/>
    <property type="match status" value="1"/>
</dbReference>
<protein>
    <submittedName>
        <fullName evidence="7">Uncharacterized protein</fullName>
    </submittedName>
</protein>
<organism evidence="7 8">
    <name type="scientific">Actinomadura rubrisoli</name>
    <dbReference type="NCBI Taxonomy" id="2530368"/>
    <lineage>
        <taxon>Bacteria</taxon>
        <taxon>Bacillati</taxon>
        <taxon>Actinomycetota</taxon>
        <taxon>Actinomycetes</taxon>
        <taxon>Streptosporangiales</taxon>
        <taxon>Thermomonosporaceae</taxon>
        <taxon>Actinomadura</taxon>
    </lineage>
</organism>
<reference evidence="7 8" key="1">
    <citation type="submission" date="2019-03" db="EMBL/GenBank/DDBJ databases">
        <title>Draft genome sequences of novel Actinobacteria.</title>
        <authorList>
            <person name="Sahin N."/>
            <person name="Ay H."/>
            <person name="Saygin H."/>
        </authorList>
    </citation>
    <scope>NUCLEOTIDE SEQUENCE [LARGE SCALE GENOMIC DNA]</scope>
    <source>
        <strain evidence="7 8">H3C3</strain>
    </source>
</reference>
<feature type="domain" description="O-methyltransferase dimerisation" evidence="6">
    <location>
        <begin position="262"/>
        <end position="338"/>
    </location>
</feature>
<dbReference type="InterPro" id="IPR012967">
    <property type="entry name" value="COMT_dimerisation"/>
</dbReference>
<dbReference type="InterPro" id="IPR029063">
    <property type="entry name" value="SAM-dependent_MTases_sf"/>
</dbReference>
<keyword evidence="1" id="KW-0489">Methyltransferase</keyword>
<dbReference type="SUPFAM" id="SSF46785">
    <property type="entry name" value="Winged helix' DNA-binding domain"/>
    <property type="match status" value="1"/>
</dbReference>
<name>A0A4R5AHF6_9ACTN</name>
<keyword evidence="8" id="KW-1185">Reference proteome</keyword>
<feature type="domain" description="O-methyltransferase C-terminal" evidence="5">
    <location>
        <begin position="361"/>
        <end position="569"/>
    </location>
</feature>
<dbReference type="GO" id="GO:0046983">
    <property type="term" value="F:protein dimerization activity"/>
    <property type="evidence" value="ECO:0007669"/>
    <property type="project" value="InterPro"/>
</dbReference>
<evidence type="ECO:0000313" key="8">
    <source>
        <dbReference type="Proteomes" id="UP000294513"/>
    </source>
</evidence>
<dbReference type="Gene3D" id="1.10.10.10">
    <property type="entry name" value="Winged helix-like DNA-binding domain superfamily/Winged helix DNA-binding domain"/>
    <property type="match status" value="1"/>
</dbReference>
<dbReference type="EMBL" id="SMKU01000299">
    <property type="protein sequence ID" value="TDD70836.1"/>
    <property type="molecule type" value="Genomic_DNA"/>
</dbReference>
<evidence type="ECO:0000256" key="1">
    <source>
        <dbReference type="ARBA" id="ARBA00022603"/>
    </source>
</evidence>
<dbReference type="PANTHER" id="PTHR43712:SF2">
    <property type="entry name" value="O-METHYLTRANSFERASE CICE"/>
    <property type="match status" value="1"/>
</dbReference>
<dbReference type="InterPro" id="IPR036390">
    <property type="entry name" value="WH_DNA-bd_sf"/>
</dbReference>
<comment type="caution">
    <text evidence="7">The sequence shown here is derived from an EMBL/GenBank/DDBJ whole genome shotgun (WGS) entry which is preliminary data.</text>
</comment>
<dbReference type="Gene3D" id="3.40.50.150">
    <property type="entry name" value="Vaccinia Virus protein VP39"/>
    <property type="match status" value="1"/>
</dbReference>
<dbReference type="Proteomes" id="UP000294513">
    <property type="component" value="Unassembled WGS sequence"/>
</dbReference>
<dbReference type="InterPro" id="IPR016461">
    <property type="entry name" value="COMT-like"/>
</dbReference>
<accession>A0A4R5AHF6</accession>
<evidence type="ECO:0000256" key="3">
    <source>
        <dbReference type="ARBA" id="ARBA00022691"/>
    </source>
</evidence>